<sequence>MLKKLSFLLAACLIVMTGCKDDELAPVIIFNELEVGAFPFLNELKTGEFDLADLAGSAYEMDVYFVDGQAGANIAQYNVYVTFEDNNPSNGDESSTAEALFRSYVPSDFETIGDKGNLGTNVVIPFLDAATAAGVDADNVLSGDRFQFRTEIVTTTGTTFNSVNSTPAVTNAFGGLWNFNVTATCPLADDVFVGSYNVSYGYIYDPFVIFGRTIQGWLPAPMDQNVTLELKAGSTTVRSFGTQYLVPSDLTSDITIDLTFSCDVVTAVSSDSGVRCSGAGWRPIQINTASFDLNDDSTFTIEFRDWGSDENNGGCGNIAAQEYSVVFVKQ</sequence>
<name>A0A1H9J3B8_9BACT</name>
<protein>
    <submittedName>
        <fullName evidence="1">Uncharacterized protein</fullName>
    </submittedName>
</protein>
<evidence type="ECO:0000313" key="2">
    <source>
        <dbReference type="Proteomes" id="UP000199021"/>
    </source>
</evidence>
<dbReference type="RefSeq" id="WP_090169883.1">
    <property type="nucleotide sequence ID" value="NZ_FOFB01000016.1"/>
</dbReference>
<dbReference type="OrthoDB" id="820612at2"/>
<accession>A0A1H9J3B8</accession>
<gene>
    <name evidence="1" type="ORF">SAMN05444359_11673</name>
</gene>
<dbReference type="PROSITE" id="PS51257">
    <property type="entry name" value="PROKAR_LIPOPROTEIN"/>
    <property type="match status" value="1"/>
</dbReference>
<evidence type="ECO:0000313" key="1">
    <source>
        <dbReference type="EMBL" id="SEQ81354.1"/>
    </source>
</evidence>
<dbReference type="AlphaFoldDB" id="A0A1H9J3B8"/>
<keyword evidence="2" id="KW-1185">Reference proteome</keyword>
<dbReference type="Proteomes" id="UP000199021">
    <property type="component" value="Unassembled WGS sequence"/>
</dbReference>
<proteinExistence type="predicted"/>
<dbReference type="InParanoid" id="A0A1H9J3B8"/>
<organism evidence="1 2">
    <name type="scientific">Neolewinella agarilytica</name>
    <dbReference type="NCBI Taxonomy" id="478744"/>
    <lineage>
        <taxon>Bacteria</taxon>
        <taxon>Pseudomonadati</taxon>
        <taxon>Bacteroidota</taxon>
        <taxon>Saprospiria</taxon>
        <taxon>Saprospirales</taxon>
        <taxon>Lewinellaceae</taxon>
        <taxon>Neolewinella</taxon>
    </lineage>
</organism>
<reference evidence="2" key="1">
    <citation type="submission" date="2016-10" db="EMBL/GenBank/DDBJ databases">
        <authorList>
            <person name="Varghese N."/>
            <person name="Submissions S."/>
        </authorList>
    </citation>
    <scope>NUCLEOTIDE SEQUENCE [LARGE SCALE GENOMIC DNA]</scope>
    <source>
        <strain evidence="2">DSM 24740</strain>
    </source>
</reference>
<dbReference type="EMBL" id="FOFB01000016">
    <property type="protein sequence ID" value="SEQ81354.1"/>
    <property type="molecule type" value="Genomic_DNA"/>
</dbReference>
<dbReference type="STRING" id="478744.SAMN05444359_11673"/>